<keyword evidence="1" id="KW-0808">Transferase</keyword>
<dbReference type="CDD" id="cd23763">
    <property type="entry name" value="ASKHA_ATPase_ROK"/>
    <property type="match status" value="1"/>
</dbReference>
<protein>
    <submittedName>
        <fullName evidence="1">Glucokinase</fullName>
    </submittedName>
</protein>
<dbReference type="InterPro" id="IPR000600">
    <property type="entry name" value="ROK"/>
</dbReference>
<dbReference type="RefSeq" id="WP_146881594.1">
    <property type="nucleotide sequence ID" value="NZ_BJXB01000001.1"/>
</dbReference>
<dbReference type="PANTHER" id="PTHR18964:SF169">
    <property type="entry name" value="N-ACETYLMANNOSAMINE KINASE"/>
    <property type="match status" value="1"/>
</dbReference>
<dbReference type="AlphaFoldDB" id="A0A511MV18"/>
<dbReference type="Gene3D" id="3.30.420.40">
    <property type="match status" value="2"/>
</dbReference>
<comment type="caution">
    <text evidence="1">The sequence shown here is derived from an EMBL/GenBank/DDBJ whole genome shotgun (WGS) entry which is preliminary data.</text>
</comment>
<dbReference type="EMBL" id="BJXB01000001">
    <property type="protein sequence ID" value="GEM44433.1"/>
    <property type="molecule type" value="Genomic_DNA"/>
</dbReference>
<dbReference type="SUPFAM" id="SSF53067">
    <property type="entry name" value="Actin-like ATPase domain"/>
    <property type="match status" value="1"/>
</dbReference>
<dbReference type="Pfam" id="PF00480">
    <property type="entry name" value="ROK"/>
    <property type="match status" value="1"/>
</dbReference>
<dbReference type="GO" id="GO:0016301">
    <property type="term" value="F:kinase activity"/>
    <property type="evidence" value="ECO:0007669"/>
    <property type="project" value="UniProtKB-KW"/>
</dbReference>
<gene>
    <name evidence="1" type="ORF">DC3_00680</name>
</gene>
<sequence length="302" mass="32827">MKHPSKFALCLDVGGSHVTAAPIDLTNRTLLETGRVREHIRHFDPLESVIRTWWSALSMAALACEGADISHITVAVPAPFDYAQGISHMTHKYRSLYGEDVGAHLRRNQQYSPLDGIPILFANDADLFALGEHWAGVGQTFDRIIGITLGTGLGSGFIRQGRVITQGQGVPEGGELWNTPYLDVQAERYACGQAVTDFYQHLRGENCTAQEICHRADHGDPHARKAYWLLGEHLSAILLPHAQAFEAQAVVIGGNVSRAWNHFSPALQAGLPGVQVHPSRLLEDATLLGGAALIGTLPEVTR</sequence>
<keyword evidence="1" id="KW-0418">Kinase</keyword>
<dbReference type="OrthoDB" id="49666at2"/>
<organism evidence="1 2">
    <name type="scientific">Deinococcus cellulosilyticus (strain DSM 18568 / NBRC 106333 / KACC 11606 / 5516J-15)</name>
    <dbReference type="NCBI Taxonomy" id="1223518"/>
    <lineage>
        <taxon>Bacteria</taxon>
        <taxon>Thermotogati</taxon>
        <taxon>Deinococcota</taxon>
        <taxon>Deinococci</taxon>
        <taxon>Deinococcales</taxon>
        <taxon>Deinococcaceae</taxon>
        <taxon>Deinococcus</taxon>
    </lineage>
</organism>
<proteinExistence type="predicted"/>
<dbReference type="Proteomes" id="UP000321306">
    <property type="component" value="Unassembled WGS sequence"/>
</dbReference>
<dbReference type="PANTHER" id="PTHR18964">
    <property type="entry name" value="ROK (REPRESSOR, ORF, KINASE) FAMILY"/>
    <property type="match status" value="1"/>
</dbReference>
<evidence type="ECO:0000313" key="1">
    <source>
        <dbReference type="EMBL" id="GEM44433.1"/>
    </source>
</evidence>
<dbReference type="InterPro" id="IPR043129">
    <property type="entry name" value="ATPase_NBD"/>
</dbReference>
<keyword evidence="2" id="KW-1185">Reference proteome</keyword>
<name>A0A511MV18_DEIC1</name>
<evidence type="ECO:0000313" key="2">
    <source>
        <dbReference type="Proteomes" id="UP000321306"/>
    </source>
</evidence>
<accession>A0A511MV18</accession>
<reference evidence="1 2" key="1">
    <citation type="submission" date="2019-07" db="EMBL/GenBank/DDBJ databases">
        <title>Whole genome shotgun sequence of Deinococcus cellulosilyticus NBRC 106333.</title>
        <authorList>
            <person name="Hosoyama A."/>
            <person name="Uohara A."/>
            <person name="Ohji S."/>
            <person name="Ichikawa N."/>
        </authorList>
    </citation>
    <scope>NUCLEOTIDE SEQUENCE [LARGE SCALE GENOMIC DNA]</scope>
    <source>
        <strain evidence="1 2">NBRC 106333</strain>
    </source>
</reference>